<dbReference type="AlphaFoldDB" id="A0A0F9RTN8"/>
<evidence type="ECO:0000259" key="9">
    <source>
        <dbReference type="Pfam" id="PF01435"/>
    </source>
</evidence>
<sequence>MRSFLQFFFLLFLFQPIFPVMAIDIALPEMGDSAGALISPREEHEIGQAFYWRLQQTTDLVDDPEVTSYIHSLGYRLASNSDAPNLDYTFFVVPDASVNAFATPGGYVGVNSGLILTADSEDEVASVMAHEIAHITQRHILRSFENSKRMTIPRTAALIAAALLGAADPRAGSAAIMAVQAGSVQSQIDYTRAHEAEADNLGMHTLVKAGFNPNAMPNFFEKLQQASRYYGGSAIPEFLRTHPVTTSRIADARGRAVKYDVTTRLSDHEQFYLIKEKLRVMAAQNPNDIVTYYESQLKRDNIEHPEAMRYGYVLALLKDRQYTSARTQLKMLIDEEPDRLSYQLALADIEMAVGRTQAALDIYEDNQRLYPDDRALSLNQVNALLKVGQPVKAAKLLQAQLDLGENSRDIYKLMAQAKGDMGQTSQSHVWLAEFYYSSGLLRAAADQLHLAAESAGRNEYELAKIASRLREVENAISEMEDKS</sequence>
<name>A0A0F9RTN8_9ZZZZ</name>
<keyword evidence="2" id="KW-0645">Protease</keyword>
<keyword evidence="7" id="KW-0862">Zinc</keyword>
<dbReference type="EMBL" id="LAZR01002572">
    <property type="protein sequence ID" value="KKN28336.1"/>
    <property type="molecule type" value="Genomic_DNA"/>
</dbReference>
<protein>
    <recommendedName>
        <fullName evidence="9">Peptidase M48 domain-containing protein</fullName>
    </recommendedName>
</protein>
<dbReference type="Pfam" id="PF01435">
    <property type="entry name" value="Peptidase_M48"/>
    <property type="match status" value="1"/>
</dbReference>
<proteinExistence type="inferred from homology"/>
<dbReference type="SUPFAM" id="SSF48452">
    <property type="entry name" value="TPR-like"/>
    <property type="match status" value="1"/>
</dbReference>
<dbReference type="GO" id="GO:0051603">
    <property type="term" value="P:proteolysis involved in protein catabolic process"/>
    <property type="evidence" value="ECO:0007669"/>
    <property type="project" value="TreeGrafter"/>
</dbReference>
<accession>A0A0F9RTN8</accession>
<gene>
    <name evidence="10" type="ORF">LCGC14_0855320</name>
</gene>
<feature type="domain" description="Peptidase M48" evidence="9">
    <location>
        <begin position="67"/>
        <end position="255"/>
    </location>
</feature>
<evidence type="ECO:0000313" key="10">
    <source>
        <dbReference type="EMBL" id="KKN28336.1"/>
    </source>
</evidence>
<evidence type="ECO:0000256" key="4">
    <source>
        <dbReference type="ARBA" id="ARBA00022729"/>
    </source>
</evidence>
<keyword evidence="6" id="KW-0378">Hydrolase</keyword>
<organism evidence="10">
    <name type="scientific">marine sediment metagenome</name>
    <dbReference type="NCBI Taxonomy" id="412755"/>
    <lineage>
        <taxon>unclassified sequences</taxon>
        <taxon>metagenomes</taxon>
        <taxon>ecological metagenomes</taxon>
    </lineage>
</organism>
<evidence type="ECO:0000256" key="3">
    <source>
        <dbReference type="ARBA" id="ARBA00022723"/>
    </source>
</evidence>
<dbReference type="GO" id="GO:0004222">
    <property type="term" value="F:metalloendopeptidase activity"/>
    <property type="evidence" value="ECO:0007669"/>
    <property type="project" value="InterPro"/>
</dbReference>
<evidence type="ECO:0000256" key="5">
    <source>
        <dbReference type="ARBA" id="ARBA00022764"/>
    </source>
</evidence>
<dbReference type="Gene3D" id="1.25.40.10">
    <property type="entry name" value="Tetratricopeptide repeat domain"/>
    <property type="match status" value="1"/>
</dbReference>
<dbReference type="PANTHER" id="PTHR22726:SF1">
    <property type="entry name" value="METALLOENDOPEPTIDASE OMA1, MITOCHONDRIAL"/>
    <property type="match status" value="1"/>
</dbReference>
<dbReference type="GO" id="GO:0016020">
    <property type="term" value="C:membrane"/>
    <property type="evidence" value="ECO:0007669"/>
    <property type="project" value="InterPro"/>
</dbReference>
<dbReference type="InterPro" id="IPR051156">
    <property type="entry name" value="Mito/Outer_Membr_Metalloprot"/>
</dbReference>
<reference evidence="10" key="1">
    <citation type="journal article" date="2015" name="Nature">
        <title>Complex archaea that bridge the gap between prokaryotes and eukaryotes.</title>
        <authorList>
            <person name="Spang A."/>
            <person name="Saw J.H."/>
            <person name="Jorgensen S.L."/>
            <person name="Zaremba-Niedzwiedzka K."/>
            <person name="Martijn J."/>
            <person name="Lind A.E."/>
            <person name="van Eijk R."/>
            <person name="Schleper C."/>
            <person name="Guy L."/>
            <person name="Ettema T.J."/>
        </authorList>
    </citation>
    <scope>NUCLEOTIDE SEQUENCE</scope>
</reference>
<dbReference type="CDD" id="cd07333">
    <property type="entry name" value="M48C_bepA_like"/>
    <property type="match status" value="1"/>
</dbReference>
<keyword evidence="5" id="KW-0574">Periplasm</keyword>
<keyword evidence="3" id="KW-0479">Metal-binding</keyword>
<dbReference type="HAMAP" id="MF_00997">
    <property type="entry name" value="Protease_BepA"/>
    <property type="match status" value="1"/>
</dbReference>
<dbReference type="PANTHER" id="PTHR22726">
    <property type="entry name" value="METALLOENDOPEPTIDASE OMA1"/>
    <property type="match status" value="1"/>
</dbReference>
<evidence type="ECO:0000256" key="1">
    <source>
        <dbReference type="ARBA" id="ARBA00001947"/>
    </source>
</evidence>
<dbReference type="Gene3D" id="3.30.2010.10">
    <property type="entry name" value="Metalloproteases ('zincins'), catalytic domain"/>
    <property type="match status" value="1"/>
</dbReference>
<evidence type="ECO:0000256" key="6">
    <source>
        <dbReference type="ARBA" id="ARBA00022801"/>
    </source>
</evidence>
<evidence type="ECO:0000256" key="8">
    <source>
        <dbReference type="ARBA" id="ARBA00023049"/>
    </source>
</evidence>
<keyword evidence="8" id="KW-0482">Metalloprotease</keyword>
<dbReference type="InterPro" id="IPR001915">
    <property type="entry name" value="Peptidase_M48"/>
</dbReference>
<dbReference type="InterPro" id="IPR011990">
    <property type="entry name" value="TPR-like_helical_dom_sf"/>
</dbReference>
<comment type="caution">
    <text evidence="10">The sequence shown here is derived from an EMBL/GenBank/DDBJ whole genome shotgun (WGS) entry which is preliminary data.</text>
</comment>
<evidence type="ECO:0000256" key="2">
    <source>
        <dbReference type="ARBA" id="ARBA00022670"/>
    </source>
</evidence>
<comment type="cofactor">
    <cofactor evidence="1">
        <name>Zn(2+)</name>
        <dbReference type="ChEBI" id="CHEBI:29105"/>
    </cofactor>
</comment>
<evidence type="ECO:0000256" key="7">
    <source>
        <dbReference type="ARBA" id="ARBA00022833"/>
    </source>
</evidence>
<dbReference type="GO" id="GO:0046872">
    <property type="term" value="F:metal ion binding"/>
    <property type="evidence" value="ECO:0007669"/>
    <property type="project" value="UniProtKB-KW"/>
</dbReference>
<keyword evidence="4" id="KW-0732">Signal</keyword>
<dbReference type="InterPro" id="IPR030873">
    <property type="entry name" value="Protease_BepA"/>
</dbReference>